<accession>A0A5N7MGX9</accession>
<dbReference type="EMBL" id="VOSK01000035">
    <property type="protein sequence ID" value="MPR25960.1"/>
    <property type="molecule type" value="Genomic_DNA"/>
</dbReference>
<keyword evidence="3" id="KW-1185">Reference proteome</keyword>
<evidence type="ECO:0000313" key="3">
    <source>
        <dbReference type="Proteomes" id="UP000403266"/>
    </source>
</evidence>
<evidence type="ECO:0000259" key="1">
    <source>
        <dbReference type="Pfam" id="PF06568"/>
    </source>
</evidence>
<reference evidence="2 3" key="1">
    <citation type="journal article" date="2019" name="Syst. Appl. Microbiol.">
        <title>Microvirga tunisiensis sp. nov., a root nodule symbiotic bacterium isolated from Lupinus micranthus and L. luteus grown in Northern Tunisia.</title>
        <authorList>
            <person name="Msaddak A."/>
            <person name="Rejili M."/>
            <person name="Duran D."/>
            <person name="Mars M."/>
            <person name="Palacios J.M."/>
            <person name="Ruiz-Argueso T."/>
            <person name="Rey L."/>
            <person name="Imperial J."/>
        </authorList>
    </citation>
    <scope>NUCLEOTIDE SEQUENCE [LARGE SCALE GENOMIC DNA]</scope>
    <source>
        <strain evidence="2 3">Lmie10</strain>
    </source>
</reference>
<name>A0A5N7MGX9_9HYPH</name>
<dbReference type="InterPro" id="IPR009506">
    <property type="entry name" value="YjiS-like"/>
</dbReference>
<comment type="caution">
    <text evidence="2">The sequence shown here is derived from an EMBL/GenBank/DDBJ whole genome shotgun (WGS) entry which is preliminary data.</text>
</comment>
<proteinExistence type="predicted"/>
<dbReference type="AlphaFoldDB" id="A0A5N7MGX9"/>
<dbReference type="RefSeq" id="WP_152711813.1">
    <property type="nucleotide sequence ID" value="NZ_VOSJ01000031.1"/>
</dbReference>
<sequence>MNRSAFSTTPFSGMAALKQFTRSFVALTQALRHRREVKHLAEFDDRMLKDIGLTRNDVSSALAEPFTRNPSWVLIRSAERHSRAEKPDYSARQARPVVPMVTPVKHCA</sequence>
<organism evidence="2 3">
    <name type="scientific">Microvirga tunisiensis</name>
    <dbReference type="NCBI Taxonomy" id="2108360"/>
    <lineage>
        <taxon>Bacteria</taxon>
        <taxon>Pseudomonadati</taxon>
        <taxon>Pseudomonadota</taxon>
        <taxon>Alphaproteobacteria</taxon>
        <taxon>Hyphomicrobiales</taxon>
        <taxon>Methylobacteriaceae</taxon>
        <taxon>Microvirga</taxon>
    </lineage>
</organism>
<gene>
    <name evidence="2" type="ORF">FS320_12150</name>
</gene>
<evidence type="ECO:0000313" key="2">
    <source>
        <dbReference type="EMBL" id="MPR25960.1"/>
    </source>
</evidence>
<dbReference type="OrthoDB" id="7861975at2"/>
<feature type="domain" description="YjiS-like" evidence="1">
    <location>
        <begin position="26"/>
        <end position="57"/>
    </location>
</feature>
<protein>
    <submittedName>
        <fullName evidence="2">DUF1127 domain-containing protein</fullName>
    </submittedName>
</protein>
<dbReference type="Pfam" id="PF06568">
    <property type="entry name" value="YjiS-like"/>
    <property type="match status" value="1"/>
</dbReference>
<dbReference type="Proteomes" id="UP000403266">
    <property type="component" value="Unassembled WGS sequence"/>
</dbReference>